<feature type="compositionally biased region" description="Low complexity" evidence="1">
    <location>
        <begin position="37"/>
        <end position="54"/>
    </location>
</feature>
<sequence>MTTAQGKRGFGWPLLVIAAGALLVGCSSTGSNEPTTPASSSPSSPSPDAAAACSDAAELKSSVQSLTEVEPLQDGLNALEAASADTKAALDTAIASATAELQPAVEQVKTDFSAVQTAMSGLTTDTLQAKAPEIVTSLRALSTALGSLGATLSEECPES</sequence>
<organism evidence="2 3">
    <name type="scientific">Herbiconiux aconitum</name>
    <dbReference type="NCBI Taxonomy" id="2970913"/>
    <lineage>
        <taxon>Bacteria</taxon>
        <taxon>Bacillati</taxon>
        <taxon>Actinomycetota</taxon>
        <taxon>Actinomycetes</taxon>
        <taxon>Micrococcales</taxon>
        <taxon>Microbacteriaceae</taxon>
        <taxon>Herbiconiux</taxon>
    </lineage>
</organism>
<name>A0ABT2GTV7_9MICO</name>
<dbReference type="EMBL" id="JANLCM010000002">
    <property type="protein sequence ID" value="MCS5718997.1"/>
    <property type="molecule type" value="Genomic_DNA"/>
</dbReference>
<evidence type="ECO:0000313" key="2">
    <source>
        <dbReference type="EMBL" id="MCS5718997.1"/>
    </source>
</evidence>
<proteinExistence type="predicted"/>
<protein>
    <recommendedName>
        <fullName evidence="4">Lipoprotein</fullName>
    </recommendedName>
</protein>
<dbReference type="PROSITE" id="PS51257">
    <property type="entry name" value="PROKAR_LIPOPROTEIN"/>
    <property type="match status" value="1"/>
</dbReference>
<comment type="caution">
    <text evidence="2">The sequence shown here is derived from an EMBL/GenBank/DDBJ whole genome shotgun (WGS) entry which is preliminary data.</text>
</comment>
<evidence type="ECO:0000313" key="3">
    <source>
        <dbReference type="Proteomes" id="UP001165584"/>
    </source>
</evidence>
<feature type="region of interest" description="Disordered" evidence="1">
    <location>
        <begin position="29"/>
        <end position="54"/>
    </location>
</feature>
<keyword evidence="3" id="KW-1185">Reference proteome</keyword>
<reference evidence="2" key="1">
    <citation type="submission" date="2022-08" db="EMBL/GenBank/DDBJ databases">
        <authorList>
            <person name="Deng Y."/>
            <person name="Han X.-F."/>
            <person name="Zhang Y.-Q."/>
        </authorList>
    </citation>
    <scope>NUCLEOTIDE SEQUENCE</scope>
    <source>
        <strain evidence="2">CPCC 205763</strain>
    </source>
</reference>
<dbReference type="RefSeq" id="WP_259508430.1">
    <property type="nucleotide sequence ID" value="NZ_JANLCM010000002.1"/>
</dbReference>
<evidence type="ECO:0000256" key="1">
    <source>
        <dbReference type="SAM" id="MobiDB-lite"/>
    </source>
</evidence>
<evidence type="ECO:0008006" key="4">
    <source>
        <dbReference type="Google" id="ProtNLM"/>
    </source>
</evidence>
<gene>
    <name evidence="2" type="ORF">N1027_12715</name>
</gene>
<accession>A0ABT2GTV7</accession>
<dbReference type="Proteomes" id="UP001165584">
    <property type="component" value="Unassembled WGS sequence"/>
</dbReference>